<accession>A0A1V9YI05</accession>
<feature type="transmembrane region" description="Helical" evidence="2">
    <location>
        <begin position="107"/>
        <end position="127"/>
    </location>
</feature>
<keyword evidence="2" id="KW-0472">Membrane</keyword>
<feature type="compositionally biased region" description="Acidic residues" evidence="1">
    <location>
        <begin position="13"/>
        <end position="26"/>
    </location>
</feature>
<protein>
    <recommendedName>
        <fullName evidence="5">Transmembrane protein</fullName>
    </recommendedName>
</protein>
<evidence type="ECO:0000313" key="3">
    <source>
        <dbReference type="EMBL" id="OQR85338.1"/>
    </source>
</evidence>
<reference evidence="3 4" key="1">
    <citation type="journal article" date="2014" name="Genome Biol. Evol.">
        <title>The secreted proteins of Achlya hypogyna and Thraustotheca clavata identify the ancestral oomycete secretome and reveal gene acquisitions by horizontal gene transfer.</title>
        <authorList>
            <person name="Misner I."/>
            <person name="Blouin N."/>
            <person name="Leonard G."/>
            <person name="Richards T.A."/>
            <person name="Lane C.E."/>
        </authorList>
    </citation>
    <scope>NUCLEOTIDE SEQUENCE [LARGE SCALE GENOMIC DNA]</scope>
    <source>
        <strain evidence="3 4">ATCC 48635</strain>
    </source>
</reference>
<dbReference type="Proteomes" id="UP000243579">
    <property type="component" value="Unassembled WGS sequence"/>
</dbReference>
<evidence type="ECO:0008006" key="5">
    <source>
        <dbReference type="Google" id="ProtNLM"/>
    </source>
</evidence>
<evidence type="ECO:0000256" key="1">
    <source>
        <dbReference type="SAM" id="MobiDB-lite"/>
    </source>
</evidence>
<dbReference type="OrthoDB" id="75527at2759"/>
<evidence type="ECO:0000313" key="4">
    <source>
        <dbReference type="Proteomes" id="UP000243579"/>
    </source>
</evidence>
<feature type="region of interest" description="Disordered" evidence="1">
    <location>
        <begin position="1"/>
        <end position="26"/>
    </location>
</feature>
<feature type="transmembrane region" description="Helical" evidence="2">
    <location>
        <begin position="139"/>
        <end position="159"/>
    </location>
</feature>
<dbReference type="AlphaFoldDB" id="A0A1V9YI05"/>
<comment type="caution">
    <text evidence="3">The sequence shown here is derived from an EMBL/GenBank/DDBJ whole genome shotgun (WGS) entry which is preliminary data.</text>
</comment>
<name>A0A1V9YI05_ACHHY</name>
<keyword evidence="2" id="KW-0812">Transmembrane</keyword>
<keyword evidence="4" id="KW-1185">Reference proteome</keyword>
<proteinExistence type="predicted"/>
<dbReference type="EMBL" id="JNBR01001706">
    <property type="protein sequence ID" value="OQR85338.1"/>
    <property type="molecule type" value="Genomic_DNA"/>
</dbReference>
<sequence>MAATADAPNAIDDWADEESYTDSDGDIDADVDVIRSTAPVSFRRPWLRKFKTPKPSKKSLARQPSIALPDPVASDTLTLPRGRYRMEMVATPAPKIPFLRRFAASDFLDLILVFLLWAAIGVGIYFLDIEVPHEYKTAVWVSLGLVALPLVLFCALHLYELRLRRDHRFVKVSTN</sequence>
<gene>
    <name evidence="3" type="ORF">ACHHYP_20588</name>
</gene>
<evidence type="ECO:0000256" key="2">
    <source>
        <dbReference type="SAM" id="Phobius"/>
    </source>
</evidence>
<keyword evidence="2" id="KW-1133">Transmembrane helix</keyword>
<organism evidence="3 4">
    <name type="scientific">Achlya hypogyna</name>
    <name type="common">Oomycete</name>
    <name type="synonym">Protoachlya hypogyna</name>
    <dbReference type="NCBI Taxonomy" id="1202772"/>
    <lineage>
        <taxon>Eukaryota</taxon>
        <taxon>Sar</taxon>
        <taxon>Stramenopiles</taxon>
        <taxon>Oomycota</taxon>
        <taxon>Saprolegniomycetes</taxon>
        <taxon>Saprolegniales</taxon>
        <taxon>Achlyaceae</taxon>
        <taxon>Achlya</taxon>
    </lineage>
</organism>